<dbReference type="InterPro" id="IPR048720">
    <property type="entry name" value="PROPPIN"/>
</dbReference>
<dbReference type="InterPro" id="IPR001680">
    <property type="entry name" value="WD40_rpt"/>
</dbReference>
<feature type="compositionally biased region" description="Low complexity" evidence="4">
    <location>
        <begin position="232"/>
        <end position="242"/>
    </location>
</feature>
<proteinExistence type="inferred from homology"/>
<sequence length="890" mass="94459">MHLPRHTLTSHTLSPAFVNAQFCSNTTAAFPSASTSKFQTGDGAHSRAAQLPDGVFACATRTGFFVGQTCPLKVLSRTDFSSVHGGLSRAAVLDGTSLLVLVGGGRVPRFAPNKVILWDEEAIERSAGSTEASVSRGQGPPRDAVDDSSDNDDDDDDGAPSTGGSTLFSVGREEREMESSVGGTGPEPQRDVPASNHMAESQESTGFARLFGQDSQASLGKSVPDLADEDSTSSMHQSTSTSEGKPSALTTSTADLEDPFVADELAGRQPDSSKVEQKVDASSSSHDSMPRLASASTSLDQSENIAALPRRFVRRGREVAELEFGEAVQGICVRTFQTSAVSASKEDKGKGKEKVTRLADEEPTREERQTQLLAGTANDLCSLLVVILQKRAVVFELGPHLDEQSSTGSVSSSASSSPPSWGIRKRLQVDICPGSKGLVSVAPMLTSRSKTPTSALVALPGRQAGHVQMIRVPLLAHKYAAAGTSSIIAAHSTSLANLTLSDCGRYLCTASERGTLLRIWSTYRNSTTSSSSSTSSSSGSGAGGAGMRSSRGKHTFGAMLLVELRRGSDPAKILSVAFSGDNRVLAAASDKGTIHFFALENLERDANLAAASSIASHDSAQPSQLHRRSAGASLSALSNKYLPTAINNLASQIPPSMLPTYLKSQWSDSQYRIPLRTFSPSVEDRALSSSASARRRRARRMRGLPEYAAGVVGARRPPDDESDGDVETPRGGAGVTRSMEGNWVALKGRIEDVRRGEVGKEEEIFLTWVPAGKPLLSSALAKSEGRSKAKRGEAAIETQGLEGKDIKFHLVAITTSGGWYRIAFDPSPTPSTNDTMGSSTVLDMYRDDHRSSSQVDSEAAHEGSTMATQEKRCWLVEQRRFALGGEWSDS</sequence>
<feature type="compositionally biased region" description="Polar residues" evidence="4">
    <location>
        <begin position="127"/>
        <end position="136"/>
    </location>
</feature>
<feature type="compositionally biased region" description="Low complexity" evidence="4">
    <location>
        <begin position="405"/>
        <end position="420"/>
    </location>
</feature>
<dbReference type="RefSeq" id="XP_025381447.1">
    <property type="nucleotide sequence ID" value="XM_025524737.1"/>
</dbReference>
<dbReference type="InParanoid" id="A0A316YYD0"/>
<evidence type="ECO:0000256" key="4">
    <source>
        <dbReference type="SAM" id="MobiDB-lite"/>
    </source>
</evidence>
<evidence type="ECO:0000256" key="3">
    <source>
        <dbReference type="ARBA" id="ARBA00025740"/>
    </source>
</evidence>
<dbReference type="STRING" id="215250.A0A316YYD0"/>
<dbReference type="SMART" id="SM00320">
    <property type="entry name" value="WD40"/>
    <property type="match status" value="2"/>
</dbReference>
<protein>
    <recommendedName>
        <fullName evidence="7">WD40 repeat-like protein</fullName>
    </recommendedName>
</protein>
<feature type="compositionally biased region" description="Acidic residues" evidence="4">
    <location>
        <begin position="146"/>
        <end position="158"/>
    </location>
</feature>
<feature type="region of interest" description="Disordered" evidence="4">
    <location>
        <begin position="402"/>
        <end position="421"/>
    </location>
</feature>
<dbReference type="Gene3D" id="2.130.10.10">
    <property type="entry name" value="YVTN repeat-like/Quinoprotein amine dehydrogenase"/>
    <property type="match status" value="1"/>
</dbReference>
<feature type="region of interest" description="Disordered" evidence="4">
    <location>
        <begin position="216"/>
        <end position="300"/>
    </location>
</feature>
<feature type="region of interest" description="Disordered" evidence="4">
    <location>
        <begin position="848"/>
        <end position="869"/>
    </location>
</feature>
<dbReference type="InterPro" id="IPR036322">
    <property type="entry name" value="WD40_repeat_dom_sf"/>
</dbReference>
<dbReference type="InterPro" id="IPR015943">
    <property type="entry name" value="WD40/YVTN_repeat-like_dom_sf"/>
</dbReference>
<keyword evidence="6" id="KW-1185">Reference proteome</keyword>
<evidence type="ECO:0000256" key="2">
    <source>
        <dbReference type="ARBA" id="ARBA00022737"/>
    </source>
</evidence>
<dbReference type="AlphaFoldDB" id="A0A316YYD0"/>
<reference evidence="5 6" key="1">
    <citation type="journal article" date="2018" name="Mol. Biol. Evol.">
        <title>Broad Genomic Sampling Reveals a Smut Pathogenic Ancestry of the Fungal Clade Ustilaginomycotina.</title>
        <authorList>
            <person name="Kijpornyongpan T."/>
            <person name="Mondo S.J."/>
            <person name="Barry K."/>
            <person name="Sandor L."/>
            <person name="Lee J."/>
            <person name="Lipzen A."/>
            <person name="Pangilinan J."/>
            <person name="LaButti K."/>
            <person name="Hainaut M."/>
            <person name="Henrissat B."/>
            <person name="Grigoriev I.V."/>
            <person name="Spatafora J.W."/>
            <person name="Aime M.C."/>
        </authorList>
    </citation>
    <scope>NUCLEOTIDE SEQUENCE [LARGE SCALE GENOMIC DNA]</scope>
    <source>
        <strain evidence="5 6">MCA 4198</strain>
    </source>
</reference>
<evidence type="ECO:0000313" key="5">
    <source>
        <dbReference type="EMBL" id="PWN94249.1"/>
    </source>
</evidence>
<keyword evidence="1" id="KW-0853">WD repeat</keyword>
<dbReference type="GO" id="GO:0005737">
    <property type="term" value="C:cytoplasm"/>
    <property type="evidence" value="ECO:0007669"/>
    <property type="project" value="UniProtKB-ARBA"/>
</dbReference>
<feature type="compositionally biased region" description="Low complexity" evidence="4">
    <location>
        <begin position="526"/>
        <end position="539"/>
    </location>
</feature>
<evidence type="ECO:0008006" key="7">
    <source>
        <dbReference type="Google" id="ProtNLM"/>
    </source>
</evidence>
<name>A0A316YYD0_9BASI</name>
<gene>
    <name evidence="5" type="ORF">FA10DRAFT_299548</name>
</gene>
<accession>A0A316YYD0</accession>
<feature type="region of interest" description="Disordered" evidence="4">
    <location>
        <begin position="712"/>
        <end position="736"/>
    </location>
</feature>
<dbReference type="GeneID" id="37046653"/>
<dbReference type="PANTHER" id="PTHR11227">
    <property type="entry name" value="WD-REPEAT PROTEIN INTERACTING WITH PHOSPHOINOSIDES WIPI -RELATED"/>
    <property type="match status" value="1"/>
</dbReference>
<evidence type="ECO:0000256" key="1">
    <source>
        <dbReference type="ARBA" id="ARBA00022574"/>
    </source>
</evidence>
<evidence type="ECO:0000313" key="6">
    <source>
        <dbReference type="Proteomes" id="UP000245768"/>
    </source>
</evidence>
<organism evidence="5 6">
    <name type="scientific">Acaromyces ingoldii</name>
    <dbReference type="NCBI Taxonomy" id="215250"/>
    <lineage>
        <taxon>Eukaryota</taxon>
        <taxon>Fungi</taxon>
        <taxon>Dikarya</taxon>
        <taxon>Basidiomycota</taxon>
        <taxon>Ustilaginomycotina</taxon>
        <taxon>Exobasidiomycetes</taxon>
        <taxon>Exobasidiales</taxon>
        <taxon>Cryptobasidiaceae</taxon>
        <taxon>Acaromyces</taxon>
    </lineage>
</organism>
<feature type="region of interest" description="Disordered" evidence="4">
    <location>
        <begin position="126"/>
        <end position="202"/>
    </location>
</feature>
<keyword evidence="2" id="KW-0677">Repeat</keyword>
<comment type="similarity">
    <text evidence="3">Belongs to the WD repeat PROPPIN family.</text>
</comment>
<dbReference type="Proteomes" id="UP000245768">
    <property type="component" value="Unassembled WGS sequence"/>
</dbReference>
<dbReference type="OrthoDB" id="1667587at2759"/>
<dbReference type="EMBL" id="KZ819634">
    <property type="protein sequence ID" value="PWN94249.1"/>
    <property type="molecule type" value="Genomic_DNA"/>
</dbReference>
<feature type="region of interest" description="Disordered" evidence="4">
    <location>
        <begin position="526"/>
        <end position="551"/>
    </location>
</feature>
<dbReference type="SUPFAM" id="SSF50978">
    <property type="entry name" value="WD40 repeat-like"/>
    <property type="match status" value="1"/>
</dbReference>